<evidence type="ECO:0000313" key="2">
    <source>
        <dbReference type="EMBL" id="KPV50879.1"/>
    </source>
</evidence>
<keyword evidence="3" id="KW-1185">Reference proteome</keyword>
<dbReference type="AlphaFoldDB" id="A0A0P9FDE8"/>
<reference evidence="2 3" key="1">
    <citation type="submission" date="2015-09" db="EMBL/GenBank/DDBJ databases">
        <title>Draft genome sequence of Kouleothrix aurantiaca JCM 19913.</title>
        <authorList>
            <person name="Hemp J."/>
        </authorList>
    </citation>
    <scope>NUCLEOTIDE SEQUENCE [LARGE SCALE GENOMIC DNA]</scope>
    <source>
        <strain evidence="2 3">COM-B</strain>
    </source>
</reference>
<feature type="domain" description="Glucose/Sorbosone dehydrogenase" evidence="1">
    <location>
        <begin position="8"/>
        <end position="329"/>
    </location>
</feature>
<dbReference type="PATRIC" id="fig|186479.3.peg.772"/>
<sequence>THAGDGSGRLFVIEKTGTIAILKDGQRAAAPFLDISSLITDNGSEQGLLGLAFHPKYSENGIFFVYYTASNGDNTLARYKVSSSPDVADPNSGVVMFRQEDPAPNHNGGMLAFGPDGYLCVGLGDGGGAGDTYGNAQNRNTLLGKLLRLDVDKGDAYAIPADNPWPNGGDARPEIWAYGLRNPWRFSFDRDTGDLYIGDVGQNQYEEIDMQPAGAKGGINYGWNTREAMHCFRSNSCASDGLVDPVAEYSHDEGCSVTGGYVYRGAAVPGLAGTYLYGDYCSGTIWGLRRDAAGQWQQSKLLSSGANLSSFAEDQDGELYLIDLSGKLYRVVGA</sequence>
<name>A0A0P9FDE8_9CHLR</name>
<proteinExistence type="predicted"/>
<feature type="non-terminal residue" evidence="2">
    <location>
        <position position="1"/>
    </location>
</feature>
<dbReference type="SUPFAM" id="SSF50952">
    <property type="entry name" value="Soluble quinoprotein glucose dehydrogenase"/>
    <property type="match status" value="1"/>
</dbReference>
<dbReference type="Proteomes" id="UP000050509">
    <property type="component" value="Unassembled WGS sequence"/>
</dbReference>
<dbReference type="PANTHER" id="PTHR19328">
    <property type="entry name" value="HEDGEHOG-INTERACTING PROTEIN"/>
    <property type="match status" value="1"/>
</dbReference>
<dbReference type="InterPro" id="IPR011042">
    <property type="entry name" value="6-blade_b-propeller_TolB-like"/>
</dbReference>
<organism evidence="2 3">
    <name type="scientific">Kouleothrix aurantiaca</name>
    <dbReference type="NCBI Taxonomy" id="186479"/>
    <lineage>
        <taxon>Bacteria</taxon>
        <taxon>Bacillati</taxon>
        <taxon>Chloroflexota</taxon>
        <taxon>Chloroflexia</taxon>
        <taxon>Chloroflexales</taxon>
        <taxon>Roseiflexineae</taxon>
        <taxon>Roseiflexaceae</taxon>
        <taxon>Kouleothrix</taxon>
    </lineage>
</organism>
<dbReference type="EMBL" id="LJCR01001173">
    <property type="protein sequence ID" value="KPV50879.1"/>
    <property type="molecule type" value="Genomic_DNA"/>
</dbReference>
<dbReference type="InterPro" id="IPR012938">
    <property type="entry name" value="Glc/Sorbosone_DH"/>
</dbReference>
<protein>
    <submittedName>
        <fullName evidence="2">Glucose dehydrogenase</fullName>
    </submittedName>
</protein>
<gene>
    <name evidence="2" type="ORF">SE17_24390</name>
</gene>
<dbReference type="Pfam" id="PF07995">
    <property type="entry name" value="GSDH"/>
    <property type="match status" value="1"/>
</dbReference>
<dbReference type="PANTHER" id="PTHR19328:SF75">
    <property type="entry name" value="ALDOSE SUGAR DEHYDROGENASE YLII"/>
    <property type="match status" value="1"/>
</dbReference>
<evidence type="ECO:0000313" key="3">
    <source>
        <dbReference type="Proteomes" id="UP000050509"/>
    </source>
</evidence>
<dbReference type="InterPro" id="IPR011041">
    <property type="entry name" value="Quinoprot_gluc/sorb_DH_b-prop"/>
</dbReference>
<comment type="caution">
    <text evidence="2">The sequence shown here is derived from an EMBL/GenBank/DDBJ whole genome shotgun (WGS) entry which is preliminary data.</text>
</comment>
<evidence type="ECO:0000259" key="1">
    <source>
        <dbReference type="Pfam" id="PF07995"/>
    </source>
</evidence>
<accession>A0A0P9FDE8</accession>
<dbReference type="Gene3D" id="2.120.10.30">
    <property type="entry name" value="TolB, C-terminal domain"/>
    <property type="match status" value="1"/>
</dbReference>